<evidence type="ECO:0000313" key="2">
    <source>
        <dbReference type="EMBL" id="MDY0747599.1"/>
    </source>
</evidence>
<proteinExistence type="predicted"/>
<feature type="transmembrane region" description="Helical" evidence="1">
    <location>
        <begin position="12"/>
        <end position="34"/>
    </location>
</feature>
<keyword evidence="3" id="KW-1185">Reference proteome</keyword>
<gene>
    <name evidence="2" type="ORF">SNE35_24060</name>
</gene>
<reference evidence="2 3" key="1">
    <citation type="submission" date="2023-11" db="EMBL/GenBank/DDBJ databases">
        <title>Paucibacter sp. nov., isolated from fresh soil in Korea.</title>
        <authorList>
            <person name="Le N.T.T."/>
        </authorList>
    </citation>
    <scope>NUCLEOTIDE SEQUENCE [LARGE SCALE GENOMIC DNA]</scope>
    <source>
        <strain evidence="2 3">R3-3</strain>
    </source>
</reference>
<keyword evidence="1" id="KW-0472">Membrane</keyword>
<evidence type="ECO:0000313" key="3">
    <source>
        <dbReference type="Proteomes" id="UP001285263"/>
    </source>
</evidence>
<sequence length="118" mass="12328">MSMAASHQRLELLTQVLGGIALGSLLVGRVSLQWTSSPRLGFLRCCRLLLRGSVLLAGLYLLAGTSIVNLALCTLGVGLAGLEMRRLSGGSERQLGADDTDRAAPARLEAVALAQQAV</sequence>
<name>A0ABU5DQQ1_9BURK</name>
<feature type="transmembrane region" description="Helical" evidence="1">
    <location>
        <begin position="54"/>
        <end position="82"/>
    </location>
</feature>
<comment type="caution">
    <text evidence="2">The sequence shown here is derived from an EMBL/GenBank/DDBJ whole genome shotgun (WGS) entry which is preliminary data.</text>
</comment>
<dbReference type="RefSeq" id="WP_320425561.1">
    <property type="nucleotide sequence ID" value="NZ_JAXCLA010000008.1"/>
</dbReference>
<dbReference type="EMBL" id="JAXCLA010000008">
    <property type="protein sequence ID" value="MDY0747599.1"/>
    <property type="molecule type" value="Genomic_DNA"/>
</dbReference>
<keyword evidence="1" id="KW-0812">Transmembrane</keyword>
<evidence type="ECO:0000256" key="1">
    <source>
        <dbReference type="SAM" id="Phobius"/>
    </source>
</evidence>
<accession>A0ABU5DQQ1</accession>
<organism evidence="2 3">
    <name type="scientific">Roseateles agri</name>
    <dbReference type="NCBI Taxonomy" id="3098619"/>
    <lineage>
        <taxon>Bacteria</taxon>
        <taxon>Pseudomonadati</taxon>
        <taxon>Pseudomonadota</taxon>
        <taxon>Betaproteobacteria</taxon>
        <taxon>Burkholderiales</taxon>
        <taxon>Sphaerotilaceae</taxon>
        <taxon>Roseateles</taxon>
    </lineage>
</organism>
<keyword evidence="1" id="KW-1133">Transmembrane helix</keyword>
<dbReference type="Proteomes" id="UP001285263">
    <property type="component" value="Unassembled WGS sequence"/>
</dbReference>
<protein>
    <submittedName>
        <fullName evidence="2">Uncharacterized protein</fullName>
    </submittedName>
</protein>